<dbReference type="Proteomes" id="UP000688947">
    <property type="component" value="Unassembled WGS sequence"/>
</dbReference>
<dbReference type="EMBL" id="JAENGZ010000004">
    <property type="protein sequence ID" value="KAG6974661.1"/>
    <property type="molecule type" value="Genomic_DNA"/>
</dbReference>
<evidence type="ECO:0000313" key="2">
    <source>
        <dbReference type="EMBL" id="KAG6974661.1"/>
    </source>
</evidence>
<evidence type="ECO:0000256" key="1">
    <source>
        <dbReference type="SAM" id="MobiDB-lite"/>
    </source>
</evidence>
<feature type="region of interest" description="Disordered" evidence="1">
    <location>
        <begin position="52"/>
        <end position="80"/>
    </location>
</feature>
<comment type="caution">
    <text evidence="2">The sequence shown here is derived from an EMBL/GenBank/DDBJ whole genome shotgun (WGS) entry which is preliminary data.</text>
</comment>
<name>A0A8T1V1M2_9STRA</name>
<accession>A0A8T1V1M2</accession>
<dbReference type="AlphaFoldDB" id="A0A8T1V1M2"/>
<protein>
    <submittedName>
        <fullName evidence="2">Uncharacterized protein</fullName>
    </submittedName>
</protein>
<gene>
    <name evidence="2" type="ORF">JG687_00000221</name>
</gene>
<reference evidence="2" key="1">
    <citation type="submission" date="2021-01" db="EMBL/GenBank/DDBJ databases">
        <title>Phytophthora aleatoria, a newly-described species from Pinus radiata is distinct from Phytophthora cactorum isolates based on comparative genomics.</title>
        <authorList>
            <person name="Mcdougal R."/>
            <person name="Panda P."/>
            <person name="Williams N."/>
            <person name="Studholme D.J."/>
        </authorList>
    </citation>
    <scope>NUCLEOTIDE SEQUENCE</scope>
    <source>
        <strain evidence="2">NZFS 3830</strain>
    </source>
</reference>
<dbReference type="OrthoDB" id="167139at2759"/>
<sequence>MVLRRRRDKARCLSDQQVQELVQVATAKQLTNKFGYECWTRTIQRVLVEHTGHKRRRDDGNSLSSANGCGEETNARVDEEQIMDNRATATNDTAVPVADKTKAVVARAASEASSCSASSSNDSPTSSGITPLQQAEGETALTSRAHAATCWSLFNDHSCKCLPSCGACRCHPCPE</sequence>
<organism evidence="2 3">
    <name type="scientific">Phytophthora cactorum</name>
    <dbReference type="NCBI Taxonomy" id="29920"/>
    <lineage>
        <taxon>Eukaryota</taxon>
        <taxon>Sar</taxon>
        <taxon>Stramenopiles</taxon>
        <taxon>Oomycota</taxon>
        <taxon>Peronosporomycetes</taxon>
        <taxon>Peronosporales</taxon>
        <taxon>Peronosporaceae</taxon>
        <taxon>Phytophthora</taxon>
    </lineage>
</organism>
<evidence type="ECO:0000313" key="3">
    <source>
        <dbReference type="Proteomes" id="UP000688947"/>
    </source>
</evidence>
<proteinExistence type="predicted"/>